<gene>
    <name evidence="1" type="ORF">BLNAU_24978</name>
</gene>
<evidence type="ECO:0000313" key="1">
    <source>
        <dbReference type="EMBL" id="KAK2940108.1"/>
    </source>
</evidence>
<sequence>MASSIVKFDTQTLEWTTIYACPLLLTDLAVSHTGTHFAINVALRVTMISRFDKGPVRSGGSFSDGTVKYGYVLSRQNNKITQIPLLIHRESSVESSAGTGFCGCETQSRCAKAKNSANSVFFHRKRMEE</sequence>
<name>A0ABQ9WL76_9EUKA</name>
<dbReference type="Proteomes" id="UP001281761">
    <property type="component" value="Unassembled WGS sequence"/>
</dbReference>
<comment type="caution">
    <text evidence="1">The sequence shown here is derived from an EMBL/GenBank/DDBJ whole genome shotgun (WGS) entry which is preliminary data.</text>
</comment>
<dbReference type="EMBL" id="JARBJD010000742">
    <property type="protein sequence ID" value="KAK2940108.1"/>
    <property type="molecule type" value="Genomic_DNA"/>
</dbReference>
<protein>
    <submittedName>
        <fullName evidence="1">Uncharacterized protein</fullName>
    </submittedName>
</protein>
<proteinExistence type="predicted"/>
<evidence type="ECO:0000313" key="2">
    <source>
        <dbReference type="Proteomes" id="UP001281761"/>
    </source>
</evidence>
<keyword evidence="2" id="KW-1185">Reference proteome</keyword>
<reference evidence="1 2" key="1">
    <citation type="journal article" date="2022" name="bioRxiv">
        <title>Genomics of Preaxostyla Flagellates Illuminates Evolutionary Transitions and the Path Towards Mitochondrial Loss.</title>
        <authorList>
            <person name="Novak L.V.F."/>
            <person name="Treitli S.C."/>
            <person name="Pyrih J."/>
            <person name="Halakuc P."/>
            <person name="Pipaliya S.V."/>
            <person name="Vacek V."/>
            <person name="Brzon O."/>
            <person name="Soukal P."/>
            <person name="Eme L."/>
            <person name="Dacks J.B."/>
            <person name="Karnkowska A."/>
            <person name="Elias M."/>
            <person name="Hampl V."/>
        </authorList>
    </citation>
    <scope>NUCLEOTIDE SEQUENCE [LARGE SCALE GENOMIC DNA]</scope>
    <source>
        <strain evidence="1">NAU3</strain>
        <tissue evidence="1">Gut</tissue>
    </source>
</reference>
<organism evidence="1 2">
    <name type="scientific">Blattamonas nauphoetae</name>
    <dbReference type="NCBI Taxonomy" id="2049346"/>
    <lineage>
        <taxon>Eukaryota</taxon>
        <taxon>Metamonada</taxon>
        <taxon>Preaxostyla</taxon>
        <taxon>Oxymonadida</taxon>
        <taxon>Blattamonas</taxon>
    </lineage>
</organism>
<accession>A0ABQ9WL76</accession>